<dbReference type="OrthoDB" id="2506844at2759"/>
<feature type="region of interest" description="Disordered" evidence="2">
    <location>
        <begin position="1"/>
        <end position="51"/>
    </location>
</feature>
<dbReference type="AlphaFoldDB" id="A0A9Q3I5H0"/>
<feature type="compositionally biased region" description="Low complexity" evidence="2">
    <location>
        <begin position="251"/>
        <end position="260"/>
    </location>
</feature>
<dbReference type="Proteomes" id="UP000765509">
    <property type="component" value="Unassembled WGS sequence"/>
</dbReference>
<evidence type="ECO:0000256" key="2">
    <source>
        <dbReference type="SAM" id="MobiDB-lite"/>
    </source>
</evidence>
<feature type="compositionally biased region" description="Polar residues" evidence="2">
    <location>
        <begin position="37"/>
        <end position="51"/>
    </location>
</feature>
<evidence type="ECO:0000313" key="5">
    <source>
        <dbReference type="Proteomes" id="UP000765509"/>
    </source>
</evidence>
<sequence>MSSINFEKYNRFKSKNQSLHKKINPKHSNHPKENNRHQANNLDQGNTLDQGNILDQESNQQHENHLNQENNQNEQDQSQKENLNQSSSINLSEFNHSKIPTFQLNSINHQINSNNSNFLINSSVFNLNLKTHHQSQSQSQSQSNHSNSNSNSDLTSSPRSSSSSNQSDLISYPDSSFDDISLLGDQFDQSDLEFENHLDQFNDPFHQTNSNHSNDQINLNHLLNSRQTSNHHLVMPLLPINPSHSNKSRSSRSSSIIDNNSPIDSIYHRSNSFNSASSFKLNSDINSSYHHLNLHPDILSSINHSSIKNHQSISQVHSNIKKSKALVLGDLKSGHGLGQLNTNLAAFINRLDRATDLIPQFQISNSSTHYALIEYIENSFVRLKNLLNPNLLTHLNSSSLPSSQNDLIKLIDYWVENEGYLIALVEMPTFPAPPETIEFILTLSKLIPVLPFISSTLPTQQIVDSHAILTRQFMAKRVVHFPIPNLFQIFIFPEKEECLSRSRKCYLDWLILQSAIDAELWEEIGLVQTLQETNLQPSESSQRFHDKLKPSISNPSSPLVINHLQVNFDNSQSRFETDPIKLPSMACIFQIAMGKVQKKLENLFHRLISRLLGYKANYANLVKKNQQKTILQKNRKLNKRQLRNRNPNPKEINPIDRSLKLSNLPSDNNKWFMMGIATFTTVLTLWGYGLLCS</sequence>
<name>A0A9Q3I5H0_9BASI</name>
<feature type="compositionally biased region" description="Low complexity" evidence="2">
    <location>
        <begin position="131"/>
        <end position="167"/>
    </location>
</feature>
<feature type="compositionally biased region" description="Basic residues" evidence="2">
    <location>
        <begin position="11"/>
        <end position="29"/>
    </location>
</feature>
<keyword evidence="1" id="KW-0175">Coiled coil</keyword>
<feature type="region of interest" description="Disordered" evidence="2">
    <location>
        <begin position="131"/>
        <end position="170"/>
    </location>
</feature>
<gene>
    <name evidence="4" type="ORF">O181_067637</name>
</gene>
<reference evidence="4" key="1">
    <citation type="submission" date="2021-03" db="EMBL/GenBank/DDBJ databases">
        <title>Draft genome sequence of rust myrtle Austropuccinia psidii MF-1, a brazilian biotype.</title>
        <authorList>
            <person name="Quecine M.C."/>
            <person name="Pachon D.M.R."/>
            <person name="Bonatelli M.L."/>
            <person name="Correr F.H."/>
            <person name="Franceschini L.M."/>
            <person name="Leite T.F."/>
            <person name="Margarido G.R.A."/>
            <person name="Almeida C.A."/>
            <person name="Ferrarezi J.A."/>
            <person name="Labate C.A."/>
        </authorList>
    </citation>
    <scope>NUCLEOTIDE SEQUENCE</scope>
    <source>
        <strain evidence="4">MF-1</strain>
    </source>
</reference>
<proteinExistence type="predicted"/>
<evidence type="ECO:0000313" key="4">
    <source>
        <dbReference type="EMBL" id="MBW0527922.1"/>
    </source>
</evidence>
<evidence type="ECO:0000256" key="1">
    <source>
        <dbReference type="SAM" id="Coils"/>
    </source>
</evidence>
<keyword evidence="5" id="KW-1185">Reference proteome</keyword>
<evidence type="ECO:0000256" key="3">
    <source>
        <dbReference type="SAM" id="Phobius"/>
    </source>
</evidence>
<feature type="coiled-coil region" evidence="1">
    <location>
        <begin position="59"/>
        <end position="86"/>
    </location>
</feature>
<keyword evidence="3" id="KW-0812">Transmembrane</keyword>
<organism evidence="4 5">
    <name type="scientific">Austropuccinia psidii MF-1</name>
    <dbReference type="NCBI Taxonomy" id="1389203"/>
    <lineage>
        <taxon>Eukaryota</taxon>
        <taxon>Fungi</taxon>
        <taxon>Dikarya</taxon>
        <taxon>Basidiomycota</taxon>
        <taxon>Pucciniomycotina</taxon>
        <taxon>Pucciniomycetes</taxon>
        <taxon>Pucciniales</taxon>
        <taxon>Sphaerophragmiaceae</taxon>
        <taxon>Austropuccinia</taxon>
    </lineage>
</organism>
<keyword evidence="3" id="KW-1133">Transmembrane helix</keyword>
<comment type="caution">
    <text evidence="4">The sequence shown here is derived from an EMBL/GenBank/DDBJ whole genome shotgun (WGS) entry which is preliminary data.</text>
</comment>
<dbReference type="EMBL" id="AVOT02033938">
    <property type="protein sequence ID" value="MBW0527922.1"/>
    <property type="molecule type" value="Genomic_DNA"/>
</dbReference>
<keyword evidence="3" id="KW-0472">Membrane</keyword>
<feature type="region of interest" description="Disordered" evidence="2">
    <location>
        <begin position="236"/>
        <end position="260"/>
    </location>
</feature>
<protein>
    <submittedName>
        <fullName evidence="4">Uncharacterized protein</fullName>
    </submittedName>
</protein>
<accession>A0A9Q3I5H0</accession>
<feature type="transmembrane region" description="Helical" evidence="3">
    <location>
        <begin position="671"/>
        <end position="691"/>
    </location>
</feature>